<proteinExistence type="predicted"/>
<dbReference type="SMART" id="SM00504">
    <property type="entry name" value="Ubox"/>
    <property type="match status" value="1"/>
</dbReference>
<name>A0ABP1FQN2_9CHLO</name>
<feature type="region of interest" description="Disordered" evidence="1">
    <location>
        <begin position="182"/>
        <end position="204"/>
    </location>
</feature>
<gene>
    <name evidence="3" type="primary">g3167</name>
    <name evidence="3" type="ORF">VP750_LOCUS2703</name>
</gene>
<comment type="caution">
    <text evidence="3">The sequence shown here is derived from an EMBL/GenBank/DDBJ whole genome shotgun (WGS) entry which is preliminary data.</text>
</comment>
<dbReference type="InterPro" id="IPR003613">
    <property type="entry name" value="Ubox_domain"/>
</dbReference>
<dbReference type="SUPFAM" id="SSF57850">
    <property type="entry name" value="RING/U-box"/>
    <property type="match status" value="1"/>
</dbReference>
<feature type="compositionally biased region" description="Basic and acidic residues" evidence="1">
    <location>
        <begin position="187"/>
        <end position="204"/>
    </location>
</feature>
<evidence type="ECO:0000259" key="2">
    <source>
        <dbReference type="PROSITE" id="PS51698"/>
    </source>
</evidence>
<dbReference type="EMBL" id="CAXHTA020000004">
    <property type="protein sequence ID" value="CAL5221044.1"/>
    <property type="molecule type" value="Genomic_DNA"/>
</dbReference>
<dbReference type="Pfam" id="PF04564">
    <property type="entry name" value="U-box"/>
    <property type="match status" value="1"/>
</dbReference>
<accession>A0ABP1FQN2</accession>
<evidence type="ECO:0000313" key="4">
    <source>
        <dbReference type="Proteomes" id="UP001497392"/>
    </source>
</evidence>
<reference evidence="3 4" key="1">
    <citation type="submission" date="2024-06" db="EMBL/GenBank/DDBJ databases">
        <authorList>
            <person name="Kraege A."/>
            <person name="Thomma B."/>
        </authorList>
    </citation>
    <scope>NUCLEOTIDE SEQUENCE [LARGE SCALE GENOMIC DNA]</scope>
</reference>
<organism evidence="3 4">
    <name type="scientific">Coccomyxa viridis</name>
    <dbReference type="NCBI Taxonomy" id="1274662"/>
    <lineage>
        <taxon>Eukaryota</taxon>
        <taxon>Viridiplantae</taxon>
        <taxon>Chlorophyta</taxon>
        <taxon>core chlorophytes</taxon>
        <taxon>Trebouxiophyceae</taxon>
        <taxon>Trebouxiophyceae incertae sedis</taxon>
        <taxon>Coccomyxaceae</taxon>
        <taxon>Coccomyxa</taxon>
    </lineage>
</organism>
<protein>
    <submittedName>
        <fullName evidence="3">G3167 protein</fullName>
    </submittedName>
</protein>
<sequence>MSKIGLPARCKQTEVEGFLLSCTNLKIKAEPSFFCPLTGSLLLSPVRLVNSGSTFEAASLSEYFRRAGRKRCPISGRNLDRDWVVIEPDDELRARIHAWAREKRLNLDALEVAAYKLREPRSKMLRTLSDHDIFEAAFSSSQSLPRMVNVPIQRPGKMEEHYMSGRLGRLGQHQMPRPCAVDGAARQLERPRSRSVPRDTRCSA</sequence>
<evidence type="ECO:0000313" key="3">
    <source>
        <dbReference type="EMBL" id="CAL5221044.1"/>
    </source>
</evidence>
<evidence type="ECO:0000256" key="1">
    <source>
        <dbReference type="SAM" id="MobiDB-lite"/>
    </source>
</evidence>
<feature type="domain" description="U-box" evidence="2">
    <location>
        <begin position="28"/>
        <end position="106"/>
    </location>
</feature>
<dbReference type="Proteomes" id="UP001497392">
    <property type="component" value="Unassembled WGS sequence"/>
</dbReference>
<dbReference type="PROSITE" id="PS51698">
    <property type="entry name" value="U_BOX"/>
    <property type="match status" value="1"/>
</dbReference>
<keyword evidence="4" id="KW-1185">Reference proteome</keyword>
<dbReference type="Gene3D" id="3.30.40.10">
    <property type="entry name" value="Zinc/RING finger domain, C3HC4 (zinc finger)"/>
    <property type="match status" value="1"/>
</dbReference>
<dbReference type="InterPro" id="IPR013083">
    <property type="entry name" value="Znf_RING/FYVE/PHD"/>
</dbReference>